<dbReference type="AlphaFoldDB" id="H6LAP2"/>
<dbReference type="HOGENOM" id="CLU_1414288_0_0_10"/>
<protein>
    <submittedName>
        <fullName evidence="1">Uncharacterized protein</fullName>
    </submittedName>
</protein>
<keyword evidence="2" id="KW-1185">Reference proteome</keyword>
<sequence length="192" mass="21861">MKLPSFYALFFLLFAALPLLGQSLPTEVITADSRLAKASDAMIAHLVSRAQAYHICAEKPEIRAKIKSFNRRSKKAIKAYNKAKTTSEKLAATKELLLLIELRLAILDCLPYHDNAVLSPEAEQAEFCKLLGRSHIPELDREYMLAQLELNLYILEHLPGRKKKKWLLKYAQQSIDFIAAMHEVNKGLKKRD</sequence>
<dbReference type="Proteomes" id="UP000007519">
    <property type="component" value="Chromosome"/>
</dbReference>
<evidence type="ECO:0000313" key="2">
    <source>
        <dbReference type="Proteomes" id="UP000007519"/>
    </source>
</evidence>
<organism evidence="1 2">
    <name type="scientific">Saprospira grandis (strain Lewin)</name>
    <dbReference type="NCBI Taxonomy" id="984262"/>
    <lineage>
        <taxon>Bacteria</taxon>
        <taxon>Pseudomonadati</taxon>
        <taxon>Bacteroidota</taxon>
        <taxon>Saprospiria</taxon>
        <taxon>Saprospirales</taxon>
        <taxon>Saprospiraceae</taxon>
        <taxon>Saprospira</taxon>
    </lineage>
</organism>
<dbReference type="OrthoDB" id="9824904at2"/>
<gene>
    <name evidence="1" type="ordered locus">SGRA_2907</name>
</gene>
<evidence type="ECO:0000313" key="1">
    <source>
        <dbReference type="EMBL" id="AFC25635.1"/>
    </source>
</evidence>
<dbReference type="KEGG" id="sgn:SGRA_2907"/>
<reference evidence="1 2" key="1">
    <citation type="journal article" date="2012" name="Stand. Genomic Sci.">
        <title>Complete genome sequencing and analysis of Saprospira grandis str. Lewin, a predatory marine bacterium.</title>
        <authorList>
            <person name="Saw J.H."/>
            <person name="Yuryev A."/>
            <person name="Kanbe M."/>
            <person name="Hou S."/>
            <person name="Young A.G."/>
            <person name="Aizawa S."/>
            <person name="Alam M."/>
        </authorList>
    </citation>
    <scope>NUCLEOTIDE SEQUENCE [LARGE SCALE GENOMIC DNA]</scope>
    <source>
        <strain evidence="1 2">Lewin</strain>
    </source>
</reference>
<proteinExistence type="predicted"/>
<dbReference type="EMBL" id="CP002831">
    <property type="protein sequence ID" value="AFC25635.1"/>
    <property type="molecule type" value="Genomic_DNA"/>
</dbReference>
<dbReference type="RefSeq" id="WP_015693238.1">
    <property type="nucleotide sequence ID" value="NC_016940.1"/>
</dbReference>
<name>H6LAP2_SAPGL</name>
<accession>H6LAP2</accession>